<evidence type="ECO:0000313" key="2">
    <source>
        <dbReference type="Proteomes" id="UP000307720"/>
    </source>
</evidence>
<keyword evidence="2" id="KW-1185">Reference proteome</keyword>
<reference evidence="1" key="1">
    <citation type="submission" date="2019-04" db="EMBL/GenBank/DDBJ databases">
        <title>Microbes associate with the intestines of laboratory mice.</title>
        <authorList>
            <person name="Navarre W."/>
            <person name="Wong E."/>
            <person name="Huang K."/>
            <person name="Tropini C."/>
            <person name="Ng K."/>
            <person name="Yu B."/>
        </authorList>
    </citation>
    <scope>NUCLEOTIDE SEQUENCE</scope>
    <source>
        <strain evidence="1">NM72_1-8</strain>
    </source>
</reference>
<protein>
    <submittedName>
        <fullName evidence="1">Uncharacterized protein</fullName>
    </submittedName>
</protein>
<sequence length="193" mass="20791">MDDFTTDNTFKEGAGYTYPAGTNVYYTADGYWDCLSGTLVAGVKGSAESIYRRGFVDITKEDIGLGDVPGRLESLEERVSRLELKIYAVPVEFRLLSKPPINGQAGQTITFICSLSIDSSGLVSKEILEKATDDITWTSSNTTIASVTGHYIRTRDNITGSIYVNILGHKSGNVTVTGTTSNGMSVNCTAVFS</sequence>
<proteinExistence type="predicted"/>
<dbReference type="EMBL" id="SRZB01000066">
    <property type="protein sequence ID" value="TGX96373.1"/>
    <property type="molecule type" value="Genomic_DNA"/>
</dbReference>
<comment type="caution">
    <text evidence="1">The sequence shown here is derived from an EMBL/GenBank/DDBJ whole genome shotgun (WGS) entry which is preliminary data.</text>
</comment>
<accession>A0AC61QUW7</accession>
<name>A0AC61QUW7_9FIRM</name>
<evidence type="ECO:0000313" key="1">
    <source>
        <dbReference type="EMBL" id="TGX96373.1"/>
    </source>
</evidence>
<gene>
    <name evidence="1" type="ORF">E5357_16330</name>
</gene>
<organism evidence="1 2">
    <name type="scientific">Hominisplanchenecus murintestinalis</name>
    <dbReference type="NCBI Taxonomy" id="2941517"/>
    <lineage>
        <taxon>Bacteria</taxon>
        <taxon>Bacillati</taxon>
        <taxon>Bacillota</taxon>
        <taxon>Clostridia</taxon>
        <taxon>Lachnospirales</taxon>
        <taxon>Lachnospiraceae</taxon>
        <taxon>Hominisplanchenecus</taxon>
    </lineage>
</organism>
<dbReference type="Proteomes" id="UP000307720">
    <property type="component" value="Unassembled WGS sequence"/>
</dbReference>